<dbReference type="RefSeq" id="WP_151245615.1">
    <property type="nucleotide sequence ID" value="NZ_JAAZWN010000005.1"/>
</dbReference>
<dbReference type="Proteomes" id="UP000255389">
    <property type="component" value="Unassembled WGS sequence"/>
</dbReference>
<evidence type="ECO:0000256" key="2">
    <source>
        <dbReference type="ARBA" id="ARBA00023125"/>
    </source>
</evidence>
<dbReference type="GO" id="GO:0008984">
    <property type="term" value="F:protein-glutamate methylesterase activity"/>
    <property type="evidence" value="ECO:0007669"/>
    <property type="project" value="UniProtKB-EC"/>
</dbReference>
<evidence type="ECO:0000259" key="4">
    <source>
        <dbReference type="PROSITE" id="PS50043"/>
    </source>
</evidence>
<dbReference type="PROSITE" id="PS00622">
    <property type="entry name" value="HTH_LUXR_1"/>
    <property type="match status" value="1"/>
</dbReference>
<dbReference type="InterPro" id="IPR029016">
    <property type="entry name" value="GAF-like_dom_sf"/>
</dbReference>
<gene>
    <name evidence="5" type="primary">csgD</name>
    <name evidence="5" type="ORF">NCTC1542_00088</name>
</gene>
<dbReference type="PROSITE" id="PS50043">
    <property type="entry name" value="HTH_LUXR_2"/>
    <property type="match status" value="1"/>
</dbReference>
<dbReference type="SUPFAM" id="SSF55781">
    <property type="entry name" value="GAF domain-like"/>
    <property type="match status" value="1"/>
</dbReference>
<dbReference type="GO" id="GO:0003677">
    <property type="term" value="F:DNA binding"/>
    <property type="evidence" value="ECO:0007669"/>
    <property type="project" value="UniProtKB-KW"/>
</dbReference>
<accession>A0A378U7S7</accession>
<keyword evidence="2" id="KW-0238">DNA-binding</keyword>
<keyword evidence="1" id="KW-0805">Transcription regulation</keyword>
<keyword evidence="5" id="KW-0378">Hydrolase</keyword>
<dbReference type="Pfam" id="PF13185">
    <property type="entry name" value="GAF_2"/>
    <property type="match status" value="1"/>
</dbReference>
<dbReference type="PANTHER" id="PTHR44688:SF25">
    <property type="entry name" value="HTH LUXR-TYPE DOMAIN-CONTAINING PROTEIN"/>
    <property type="match status" value="1"/>
</dbReference>
<dbReference type="AlphaFoldDB" id="A0A378U7S7"/>
<keyword evidence="3" id="KW-0804">Transcription</keyword>
<dbReference type="SMART" id="SM00421">
    <property type="entry name" value="HTH_LUXR"/>
    <property type="match status" value="1"/>
</dbReference>
<protein>
    <submittedName>
        <fullName evidence="5">Two-component response regulator</fullName>
        <ecNumber evidence="5">3.1.1.61</ecNumber>
    </submittedName>
</protein>
<organism evidence="5 6">
    <name type="scientific">Mycolicibacterium fortuitum</name>
    <name type="common">Mycobacterium fortuitum</name>
    <dbReference type="NCBI Taxonomy" id="1766"/>
    <lineage>
        <taxon>Bacteria</taxon>
        <taxon>Bacillati</taxon>
        <taxon>Actinomycetota</taxon>
        <taxon>Actinomycetes</taxon>
        <taxon>Mycobacteriales</taxon>
        <taxon>Mycobacteriaceae</taxon>
        <taxon>Mycolicibacterium</taxon>
    </lineage>
</organism>
<feature type="domain" description="HTH luxR-type" evidence="4">
    <location>
        <begin position="331"/>
        <end position="396"/>
    </location>
</feature>
<dbReference type="Gene3D" id="3.30.450.40">
    <property type="match status" value="1"/>
</dbReference>
<evidence type="ECO:0000313" key="6">
    <source>
        <dbReference type="Proteomes" id="UP000255389"/>
    </source>
</evidence>
<name>A0A378U7S7_MYCFO</name>
<proteinExistence type="predicted"/>
<sequence>MSVLIGGESSRAAGTGRARADWSSKQTEFSERFSALRAQVVGVLGIEQPPGLQADSPARAGEVISDFSRLCALRLRAVPSSDTETERQLYTLLLRLQQLAMDWYLFETGVRSQRLADCAVSLNRLRAMPTTAALVDNACHELVFRLGFHRAVLSTVDAAGWKPLILLDRTEVANRAWFDAWQNQPVPLMPATPEAVSLSRRQPTLIQDTADAPVYRPLIVQAGQSRSYVVAPLVQGSEVMGFLHIDHYPETTRVDEADRDVLWAFADGFSHIYQRAALLENLRQQRDNIRDMLIATVDQIDDLCDLGTDAAAWSSDDRANGHDLDAAPGSHAPQRVELTEREAEVLQLMVTGASNHEIADQLVITEGTVKSHVKHILRKYGAVNRAQAIAWALQNT</sequence>
<dbReference type="PANTHER" id="PTHR44688">
    <property type="entry name" value="DNA-BINDING TRANSCRIPTIONAL ACTIVATOR DEVR_DOSR"/>
    <property type="match status" value="1"/>
</dbReference>
<dbReference type="InterPro" id="IPR036388">
    <property type="entry name" value="WH-like_DNA-bd_sf"/>
</dbReference>
<evidence type="ECO:0000256" key="3">
    <source>
        <dbReference type="ARBA" id="ARBA00023163"/>
    </source>
</evidence>
<dbReference type="CDD" id="cd06170">
    <property type="entry name" value="LuxR_C_like"/>
    <property type="match status" value="1"/>
</dbReference>
<evidence type="ECO:0000256" key="1">
    <source>
        <dbReference type="ARBA" id="ARBA00023015"/>
    </source>
</evidence>
<dbReference type="SUPFAM" id="SSF46894">
    <property type="entry name" value="C-terminal effector domain of the bipartite response regulators"/>
    <property type="match status" value="1"/>
</dbReference>
<reference evidence="5 6" key="1">
    <citation type="submission" date="2018-06" db="EMBL/GenBank/DDBJ databases">
        <authorList>
            <consortium name="Pathogen Informatics"/>
            <person name="Doyle S."/>
        </authorList>
    </citation>
    <scope>NUCLEOTIDE SEQUENCE [LARGE SCALE GENOMIC DNA]</scope>
    <source>
        <strain evidence="5 6">NCTC1542</strain>
    </source>
</reference>
<dbReference type="Gene3D" id="1.10.10.10">
    <property type="entry name" value="Winged helix-like DNA-binding domain superfamily/Winged helix DNA-binding domain"/>
    <property type="match status" value="1"/>
</dbReference>
<dbReference type="PRINTS" id="PR00038">
    <property type="entry name" value="HTHLUXR"/>
</dbReference>
<dbReference type="Pfam" id="PF00196">
    <property type="entry name" value="GerE"/>
    <property type="match status" value="1"/>
</dbReference>
<dbReference type="GO" id="GO:0006355">
    <property type="term" value="P:regulation of DNA-templated transcription"/>
    <property type="evidence" value="ECO:0007669"/>
    <property type="project" value="InterPro"/>
</dbReference>
<dbReference type="EMBL" id="UGQY01000001">
    <property type="protein sequence ID" value="STZ72551.1"/>
    <property type="molecule type" value="Genomic_DNA"/>
</dbReference>
<dbReference type="InterPro" id="IPR003018">
    <property type="entry name" value="GAF"/>
</dbReference>
<dbReference type="EC" id="3.1.1.61" evidence="5"/>
<dbReference type="InterPro" id="IPR000792">
    <property type="entry name" value="Tscrpt_reg_LuxR_C"/>
</dbReference>
<dbReference type="InterPro" id="IPR016032">
    <property type="entry name" value="Sig_transdc_resp-reg_C-effctor"/>
</dbReference>
<evidence type="ECO:0000313" key="5">
    <source>
        <dbReference type="EMBL" id="STZ72551.1"/>
    </source>
</evidence>